<evidence type="ECO:0000313" key="2">
    <source>
        <dbReference type="EMBL" id="TCQ00518.1"/>
    </source>
</evidence>
<reference evidence="2 3" key="1">
    <citation type="submission" date="2019-03" db="EMBL/GenBank/DDBJ databases">
        <title>Genomic Encyclopedia of Type Strains, Phase IV (KMG-IV): sequencing the most valuable type-strain genomes for metagenomic binning, comparative biology and taxonomic classification.</title>
        <authorList>
            <person name="Goeker M."/>
        </authorList>
    </citation>
    <scope>NUCLEOTIDE SEQUENCE [LARGE SCALE GENOMIC DNA]</scope>
    <source>
        <strain evidence="2 3">DSM 100013</strain>
    </source>
</reference>
<dbReference type="Proteomes" id="UP000295504">
    <property type="component" value="Unassembled WGS sequence"/>
</dbReference>
<feature type="transmembrane region" description="Helical" evidence="1">
    <location>
        <begin position="531"/>
        <end position="548"/>
    </location>
</feature>
<keyword evidence="1" id="KW-1133">Transmembrane helix</keyword>
<dbReference type="InterPro" id="IPR017850">
    <property type="entry name" value="Alkaline_phosphatase_core_sf"/>
</dbReference>
<protein>
    <submittedName>
        <fullName evidence="2">Uncharacterized protein</fullName>
    </submittedName>
</protein>
<proteinExistence type="predicted"/>
<feature type="transmembrane region" description="Helical" evidence="1">
    <location>
        <begin position="461"/>
        <end position="484"/>
    </location>
</feature>
<evidence type="ECO:0000313" key="3">
    <source>
        <dbReference type="Proteomes" id="UP000295504"/>
    </source>
</evidence>
<keyword evidence="1" id="KW-0812">Transmembrane</keyword>
<feature type="transmembrane region" description="Helical" evidence="1">
    <location>
        <begin position="433"/>
        <end position="454"/>
    </location>
</feature>
<feature type="transmembrane region" description="Helical" evidence="1">
    <location>
        <begin position="374"/>
        <end position="394"/>
    </location>
</feature>
<dbReference type="AlphaFoldDB" id="A0A4R2TBC4"/>
<comment type="caution">
    <text evidence="2">The sequence shown here is derived from an EMBL/GenBank/DDBJ whole genome shotgun (WGS) entry which is preliminary data.</text>
</comment>
<sequence>MNKACKCLCTIIVAVIVITSILLSFKLDSYAINNKFILVLVNRTHFDDIANLPNIRALIDNGSIGLMNTRGPGAQHETKSYATIGWGVRAEADSTSSIFHKVNDENKLIYERRTGNVIGEGIINLDINSLIDLNKEGEYGATPGILGDLLDKEGLKSVLIGNSNTDATDYNPAGLILMNNKGYITYGEIDNVIEKDPLSSFGIRTNYEEVLKIFKSYYESSDLIVIETGDINRLEKYKENLNNVMYLYHKSKILNEVDSFIGNLVNEIDFKKSQLMIITPFPAEEKFSLGDRLTPVIYYGANIDPGVLYSSTTRRNGIVGNVDIGPTILNSFNVEPSRMVGNPIDTVSLKNNYNYLIDLNSKLLSTSIHRYRVLYTYAVLQMLISVITVVAILLKNKFKLNSINKWLAYALLCALVFPFTLLILSLFGPMGIVSLYTVIIFLTILIVLICCALAKCEPLKYVIYITGTVMTALVIDLVLGQPLIKGSIFGYDPIIGARYYGLGNEYMGILIGATLIFTASLLDYYRFNYKYITPIFIIVLLAIGFPIWGANVGGTITASAVFIFAVMRFSKKKIGVKKVLFILFSVVTILSIIALFDIFVSQNKSHLAKALGQIADNGPIVIFQIIKRKITMNLRIMSVTVWSRVLLIAMVILAVIFYHPIGIFKKLANEYPNITIGLGSIVLGSKVAFLVNDSGIVAAATIMMFLTTTILYLIISDSKKFVN</sequence>
<feature type="transmembrane region" description="Helical" evidence="1">
    <location>
        <begin position="406"/>
        <end position="427"/>
    </location>
</feature>
<dbReference type="SUPFAM" id="SSF53649">
    <property type="entry name" value="Alkaline phosphatase-like"/>
    <property type="match status" value="1"/>
</dbReference>
<dbReference type="EMBL" id="SLYC01000030">
    <property type="protein sequence ID" value="TCQ00518.1"/>
    <property type="molecule type" value="Genomic_DNA"/>
</dbReference>
<dbReference type="RefSeq" id="WP_132849025.1">
    <property type="nucleotide sequence ID" value="NZ_CP058648.1"/>
</dbReference>
<organism evidence="2 3">
    <name type="scientific">Serpentinicella alkaliphila</name>
    <dbReference type="NCBI Taxonomy" id="1734049"/>
    <lineage>
        <taxon>Bacteria</taxon>
        <taxon>Bacillati</taxon>
        <taxon>Bacillota</taxon>
        <taxon>Clostridia</taxon>
        <taxon>Peptostreptococcales</taxon>
        <taxon>Natronincolaceae</taxon>
        <taxon>Serpentinicella</taxon>
    </lineage>
</organism>
<feature type="transmembrane region" description="Helical" evidence="1">
    <location>
        <begin position="579"/>
        <end position="600"/>
    </location>
</feature>
<keyword evidence="1" id="KW-0472">Membrane</keyword>
<name>A0A4R2TBC4_9FIRM</name>
<gene>
    <name evidence="2" type="ORF">EDD79_10306</name>
</gene>
<keyword evidence="3" id="KW-1185">Reference proteome</keyword>
<dbReference type="OrthoDB" id="3199331at2"/>
<feature type="transmembrane region" description="Helical" evidence="1">
    <location>
        <begin position="641"/>
        <end position="659"/>
    </location>
</feature>
<feature type="transmembrane region" description="Helical" evidence="1">
    <location>
        <begin position="696"/>
        <end position="715"/>
    </location>
</feature>
<accession>A0A4R2TBC4</accession>
<feature type="transmembrane region" description="Helical" evidence="1">
    <location>
        <begin position="506"/>
        <end position="524"/>
    </location>
</feature>
<feature type="transmembrane region" description="Helical" evidence="1">
    <location>
        <begin position="7"/>
        <end position="25"/>
    </location>
</feature>
<evidence type="ECO:0000256" key="1">
    <source>
        <dbReference type="SAM" id="Phobius"/>
    </source>
</evidence>